<sequence>MPRSRGRAGHRLIHGPDATVHRATDEAFRFRATGPPSIATTTVEECQRALDRLAAPQLQPG</sequence>
<dbReference type="EMBL" id="JACHJL010000011">
    <property type="protein sequence ID" value="MBB5937474.1"/>
    <property type="molecule type" value="Genomic_DNA"/>
</dbReference>
<comment type="caution">
    <text evidence="1">The sequence shown here is derived from an EMBL/GenBank/DDBJ whole genome shotgun (WGS) entry which is preliminary data.</text>
</comment>
<organism evidence="1 2">
    <name type="scientific">Streptomyces zagrosensis</name>
    <dbReference type="NCBI Taxonomy" id="1042984"/>
    <lineage>
        <taxon>Bacteria</taxon>
        <taxon>Bacillati</taxon>
        <taxon>Actinomycetota</taxon>
        <taxon>Actinomycetes</taxon>
        <taxon>Kitasatosporales</taxon>
        <taxon>Streptomycetaceae</taxon>
        <taxon>Streptomyces</taxon>
    </lineage>
</organism>
<evidence type="ECO:0000313" key="1">
    <source>
        <dbReference type="EMBL" id="MBB5937474.1"/>
    </source>
</evidence>
<protein>
    <submittedName>
        <fullName evidence="1">Uncharacterized protein</fullName>
    </submittedName>
</protein>
<dbReference type="Proteomes" id="UP000588098">
    <property type="component" value="Unassembled WGS sequence"/>
</dbReference>
<accession>A0A7W9QC70</accession>
<dbReference type="AlphaFoldDB" id="A0A7W9QC70"/>
<proteinExistence type="predicted"/>
<name>A0A7W9QC70_9ACTN</name>
<gene>
    <name evidence="1" type="ORF">FHS42_004553</name>
</gene>
<keyword evidence="2" id="KW-1185">Reference proteome</keyword>
<reference evidence="1 2" key="1">
    <citation type="submission" date="2020-08" db="EMBL/GenBank/DDBJ databases">
        <title>Genomic Encyclopedia of Type Strains, Phase III (KMG-III): the genomes of soil and plant-associated and newly described type strains.</title>
        <authorList>
            <person name="Whitman W."/>
        </authorList>
    </citation>
    <scope>NUCLEOTIDE SEQUENCE [LARGE SCALE GENOMIC DNA]</scope>
    <source>
        <strain evidence="1 2">CECT 8305</strain>
    </source>
</reference>
<evidence type="ECO:0000313" key="2">
    <source>
        <dbReference type="Proteomes" id="UP000588098"/>
    </source>
</evidence>